<gene>
    <name evidence="2" type="ORF">ciss_22660</name>
</gene>
<dbReference type="Pfam" id="PF07556">
    <property type="entry name" value="DUF1538"/>
    <property type="match status" value="1"/>
</dbReference>
<protein>
    <recommendedName>
        <fullName evidence="4">DUF1538 domain-containing protein</fullName>
    </recommendedName>
</protein>
<feature type="transmembrane region" description="Helical" evidence="1">
    <location>
        <begin position="127"/>
        <end position="145"/>
    </location>
</feature>
<dbReference type="Proteomes" id="UP000187338">
    <property type="component" value="Unassembled WGS sequence"/>
</dbReference>
<accession>A0A1L8D584</accession>
<dbReference type="InterPro" id="IPR011435">
    <property type="entry name" value="UmpAB"/>
</dbReference>
<evidence type="ECO:0000256" key="1">
    <source>
        <dbReference type="SAM" id="Phobius"/>
    </source>
</evidence>
<comment type="caution">
    <text evidence="2">The sequence shown here is derived from an EMBL/GenBank/DDBJ whole genome shotgun (WGS) entry which is preliminary data.</text>
</comment>
<feature type="transmembrane region" description="Helical" evidence="1">
    <location>
        <begin position="213"/>
        <end position="235"/>
    </location>
</feature>
<feature type="transmembrane region" description="Helical" evidence="1">
    <location>
        <begin position="86"/>
        <end position="106"/>
    </location>
</feature>
<proteinExistence type="predicted"/>
<keyword evidence="3" id="KW-1185">Reference proteome</keyword>
<dbReference type="OrthoDB" id="9805989at2"/>
<keyword evidence="1" id="KW-1133">Transmembrane helix</keyword>
<evidence type="ECO:0000313" key="2">
    <source>
        <dbReference type="EMBL" id="GAV26333.1"/>
    </source>
</evidence>
<dbReference type="AlphaFoldDB" id="A0A1L8D584"/>
<keyword evidence="1" id="KW-0812">Transmembrane</keyword>
<reference evidence="3" key="1">
    <citation type="submission" date="2016-12" db="EMBL/GenBank/DDBJ databases">
        <title>Draft Genome Sequences od Carboxydothermus pertinax and islandicus, Hydrogenogenic Carboxydotrophic Bacteria.</title>
        <authorList>
            <person name="Fukuyama Y."/>
            <person name="Ohmae K."/>
            <person name="Yoneda Y."/>
            <person name="Yoshida T."/>
            <person name="Sako Y."/>
        </authorList>
    </citation>
    <scope>NUCLEOTIDE SEQUENCE [LARGE SCALE GENOMIC DNA]</scope>
    <source>
        <strain evidence="3">SET</strain>
    </source>
</reference>
<feature type="transmembrane region" description="Helical" evidence="1">
    <location>
        <begin position="46"/>
        <end position="66"/>
    </location>
</feature>
<dbReference type="EMBL" id="BDJL01000132">
    <property type="protein sequence ID" value="GAV26333.1"/>
    <property type="molecule type" value="Genomic_DNA"/>
</dbReference>
<sequence length="243" mass="26653">MKEIQIFSGFSHVILEVFIAILPLVIMFLIFQFWLLKFPKYKVLNIFKGLVLTFLGLVIFLQGVYVSFFPVGKTLGVALGSLEHNWVLIPIGFILGFVATFAEPAVRVLTYEVEKASGGYIPKQIMLYTLSLGVAISIALAMGRIIYGIPLWYFIIPGYLTAFIIMHYSTPEFIAIAFDSGGVATGPMTVTFISAVALGVASSIEGRNPLIEGFGMISLVALSPILTVLLLGLLFTRKESKDE</sequence>
<evidence type="ECO:0008006" key="4">
    <source>
        <dbReference type="Google" id="ProtNLM"/>
    </source>
</evidence>
<organism evidence="2 3">
    <name type="scientific">Carboxydothermus islandicus</name>
    <dbReference type="NCBI Taxonomy" id="661089"/>
    <lineage>
        <taxon>Bacteria</taxon>
        <taxon>Bacillati</taxon>
        <taxon>Bacillota</taxon>
        <taxon>Clostridia</taxon>
        <taxon>Thermoanaerobacterales</taxon>
        <taxon>Thermoanaerobacteraceae</taxon>
        <taxon>Carboxydothermus</taxon>
    </lineage>
</organism>
<name>A0A1L8D584_9THEO</name>
<feature type="transmembrane region" description="Helical" evidence="1">
    <location>
        <begin position="12"/>
        <end position="34"/>
    </location>
</feature>
<dbReference type="RefSeq" id="WP_075866497.1">
    <property type="nucleotide sequence ID" value="NZ_BDJL01000132.1"/>
</dbReference>
<feature type="transmembrane region" description="Helical" evidence="1">
    <location>
        <begin position="181"/>
        <end position="201"/>
    </location>
</feature>
<keyword evidence="1" id="KW-0472">Membrane</keyword>
<evidence type="ECO:0000313" key="3">
    <source>
        <dbReference type="Proteomes" id="UP000187338"/>
    </source>
</evidence>
<feature type="transmembrane region" description="Helical" evidence="1">
    <location>
        <begin position="151"/>
        <end position="169"/>
    </location>
</feature>
<dbReference type="STRING" id="661089.ciss_22660"/>